<proteinExistence type="predicted"/>
<dbReference type="InterPro" id="IPR035979">
    <property type="entry name" value="RBD_domain_sf"/>
</dbReference>
<dbReference type="Pfam" id="PF00076">
    <property type="entry name" value="RRM_1"/>
    <property type="match status" value="2"/>
</dbReference>
<dbReference type="PANTHER" id="PTHR23236">
    <property type="entry name" value="EUKARYOTIC TRANSLATION INITIATION FACTOR 4B/4H"/>
    <property type="match status" value="1"/>
</dbReference>
<dbReference type="PROSITE" id="PS50102">
    <property type="entry name" value="RRM"/>
    <property type="match status" value="2"/>
</dbReference>
<dbReference type="SUPFAM" id="SSF54928">
    <property type="entry name" value="RNA-binding domain, RBD"/>
    <property type="match status" value="2"/>
</dbReference>
<feature type="domain" description="RRM" evidence="4">
    <location>
        <begin position="262"/>
        <end position="338"/>
    </location>
</feature>
<evidence type="ECO:0000256" key="3">
    <source>
        <dbReference type="SAM" id="SignalP"/>
    </source>
</evidence>
<keyword evidence="3" id="KW-0732">Signal</keyword>
<sequence>MPELLSCRTCLLLLVICLMETCQHDSKGPPNSSTLRCHALRLRGGESARREVVSRDRDRQTWRKDETRSTALGPLAKLYPLMITGLGELSKEDIQDLFADCGRVALVKRAGRDKERVIVYFESRAAVLLANNVNGTDTRGVTLRSFTLPPVPRSSLAELLREERFGKPVQGYPVVINEVPLSVQEGDIISCACKIGEIVKIRQDKKLASSWWVTFKDKKAARAASKNGMGFGPVHCKVVRVRPEALLKGTQDKDKKQKQDKRTALVRGIPLSAQQDDIMSVFEEFGKIEALRIMTKADPETNTKKAFISFATKTALKKARKASLSLHGSKIGVSIARKSVSSDKKETPKKNEGKPIPIGCNTVLVKNLPYSVTRDKIRMLFTPCGHVKAIRFIGRPAADNDRPIASSGKEAFKGMAYVEFDFGRSNKLKVDKRLAIRKSVQAAMQLEGTELMGRKLRVDWAHGPEPHSQDS</sequence>
<dbReference type="GO" id="GO:0003723">
    <property type="term" value="F:RNA binding"/>
    <property type="evidence" value="ECO:0007669"/>
    <property type="project" value="UniProtKB-UniRule"/>
</dbReference>
<dbReference type="SMART" id="SM00360">
    <property type="entry name" value="RRM"/>
    <property type="match status" value="3"/>
</dbReference>
<dbReference type="Gene3D" id="3.30.70.330">
    <property type="match status" value="2"/>
</dbReference>
<gene>
    <name evidence="5" type="ORF">HPHI1048_LOCUS2370</name>
</gene>
<reference evidence="5" key="1">
    <citation type="submission" date="2021-01" db="EMBL/GenBank/DDBJ databases">
        <authorList>
            <person name="Corre E."/>
            <person name="Pelletier E."/>
            <person name="Niang G."/>
            <person name="Scheremetjew M."/>
            <person name="Finn R."/>
            <person name="Kale V."/>
            <person name="Holt S."/>
            <person name="Cochrane G."/>
            <person name="Meng A."/>
            <person name="Brown T."/>
            <person name="Cohen L."/>
        </authorList>
    </citation>
    <scope>NUCLEOTIDE SEQUENCE</scope>
    <source>
        <strain evidence="5">CCMP325</strain>
    </source>
</reference>
<feature type="domain" description="RRM" evidence="4">
    <location>
        <begin position="361"/>
        <end position="463"/>
    </location>
</feature>
<dbReference type="AlphaFoldDB" id="A0A7S0HA81"/>
<organism evidence="5">
    <name type="scientific">Hanusia phi</name>
    <dbReference type="NCBI Taxonomy" id="3032"/>
    <lineage>
        <taxon>Eukaryota</taxon>
        <taxon>Cryptophyceae</taxon>
        <taxon>Pyrenomonadales</taxon>
        <taxon>Geminigeraceae</taxon>
        <taxon>Hanusia</taxon>
    </lineage>
</organism>
<dbReference type="InterPro" id="IPR012677">
    <property type="entry name" value="Nucleotide-bd_a/b_plait_sf"/>
</dbReference>
<dbReference type="PANTHER" id="PTHR23236:SF11">
    <property type="entry name" value="EUKARYOTIC TRANSLATION INITIATION FACTOR 4H"/>
    <property type="match status" value="1"/>
</dbReference>
<evidence type="ECO:0000256" key="1">
    <source>
        <dbReference type="ARBA" id="ARBA00022884"/>
    </source>
</evidence>
<evidence type="ECO:0000313" key="5">
    <source>
        <dbReference type="EMBL" id="CAD8469294.1"/>
    </source>
</evidence>
<dbReference type="InterPro" id="IPR000504">
    <property type="entry name" value="RRM_dom"/>
</dbReference>
<dbReference type="CDD" id="cd00590">
    <property type="entry name" value="RRM_SF"/>
    <property type="match status" value="1"/>
</dbReference>
<feature type="signal peptide" evidence="3">
    <location>
        <begin position="1"/>
        <end position="24"/>
    </location>
</feature>
<dbReference type="EMBL" id="HBEO01003352">
    <property type="protein sequence ID" value="CAD8469294.1"/>
    <property type="molecule type" value="Transcribed_RNA"/>
</dbReference>
<name>A0A7S0HA81_9CRYP</name>
<keyword evidence="1 2" id="KW-0694">RNA-binding</keyword>
<protein>
    <recommendedName>
        <fullName evidence="4">RRM domain-containing protein</fullName>
    </recommendedName>
</protein>
<evidence type="ECO:0000256" key="2">
    <source>
        <dbReference type="PROSITE-ProRule" id="PRU00176"/>
    </source>
</evidence>
<evidence type="ECO:0000259" key="4">
    <source>
        <dbReference type="PROSITE" id="PS50102"/>
    </source>
</evidence>
<feature type="chain" id="PRO_5030666446" description="RRM domain-containing protein" evidence="3">
    <location>
        <begin position="25"/>
        <end position="471"/>
    </location>
</feature>
<accession>A0A7S0HA81</accession>